<dbReference type="Pfam" id="PF13264">
    <property type="entry name" value="DUF4055"/>
    <property type="match status" value="1"/>
</dbReference>
<keyword evidence="4" id="KW-1185">Reference proteome</keyword>
<dbReference type="EMBL" id="FNLN01000014">
    <property type="protein sequence ID" value="SDT96860.1"/>
    <property type="molecule type" value="Genomic_DNA"/>
</dbReference>
<proteinExistence type="predicted"/>
<dbReference type="AlphaFoldDB" id="A0A1H2EP00"/>
<feature type="domain" description="DUF4055" evidence="2">
    <location>
        <begin position="250"/>
        <end position="388"/>
    </location>
</feature>
<protein>
    <recommendedName>
        <fullName evidence="2">DUF4055 domain-containing protein</fullName>
    </recommendedName>
</protein>
<evidence type="ECO:0000259" key="2">
    <source>
        <dbReference type="Pfam" id="PF13264"/>
    </source>
</evidence>
<dbReference type="Proteomes" id="UP000182882">
    <property type="component" value="Unassembled WGS sequence"/>
</dbReference>
<reference evidence="4" key="1">
    <citation type="submission" date="2016-10" db="EMBL/GenBank/DDBJ databases">
        <authorList>
            <person name="Varghese N."/>
            <person name="Submissions S."/>
        </authorList>
    </citation>
    <scope>NUCLEOTIDE SEQUENCE [LARGE SCALE GENOMIC DNA]</scope>
    <source>
        <strain evidence="4">Nm10</strain>
    </source>
</reference>
<accession>A0A1H2EP00</accession>
<sequence length="468" mass="52171">MSVKNTHPDYDNSLPDILMARDFYLGERVVKRKETTYLKPTVAQVLDGMGKGDKGRASYEKYIEGARFPDLFNQAVENTLGVMHGEDPVIQVPTKMEPILQKITRQGETVYGLLRRINEEQLIPGRLGLLLDVDENTDLPYISLFNAESVTNWDEGILESGTVANLKMVVLYEPQTILDSELQWTTKEMFRVCILSGNESGKSVYQTGVFEDTFDSAQLKPVQLIGKSLEKIPFVFINTKDSLTKPDLPPFIGLVNEVLGIYRSEANYRYHLYMQSQDTLVRIGHMRTIENENETVRTGAGAVLDVSIGGDAKFIGVNSQGLTEERLALENDYKRAEEKALKLLDKKSSESGEALITRKNSQTASITQIAKTSCAALETILKMMAEWMSLNPDEVIVTPFTEFGDVSITAKDVIDMMTAKTMGAPISQETIHERMREGGLTDKTIDEEITAIAGEDDVPMRTGTDGDR</sequence>
<evidence type="ECO:0000256" key="1">
    <source>
        <dbReference type="SAM" id="Coils"/>
    </source>
</evidence>
<feature type="coiled-coil region" evidence="1">
    <location>
        <begin position="319"/>
        <end position="346"/>
    </location>
</feature>
<gene>
    <name evidence="3" type="ORF">SAMN05216406_11444</name>
</gene>
<dbReference type="RefSeq" id="WP_158441779.1">
    <property type="nucleotide sequence ID" value="NZ_CP013341.1"/>
</dbReference>
<name>A0A1H2EP00_9PROT</name>
<evidence type="ECO:0000313" key="4">
    <source>
        <dbReference type="Proteomes" id="UP000182882"/>
    </source>
</evidence>
<organism evidence="3 4">
    <name type="scientific">Nitrosomonas ureae</name>
    <dbReference type="NCBI Taxonomy" id="44577"/>
    <lineage>
        <taxon>Bacteria</taxon>
        <taxon>Pseudomonadati</taxon>
        <taxon>Pseudomonadota</taxon>
        <taxon>Betaproteobacteria</taxon>
        <taxon>Nitrosomonadales</taxon>
        <taxon>Nitrosomonadaceae</taxon>
        <taxon>Nitrosomonas</taxon>
    </lineage>
</organism>
<keyword evidence="1" id="KW-0175">Coiled coil</keyword>
<evidence type="ECO:0000313" key="3">
    <source>
        <dbReference type="EMBL" id="SDT96860.1"/>
    </source>
</evidence>
<dbReference type="InterPro" id="IPR025129">
    <property type="entry name" value="DUF4055"/>
</dbReference>